<dbReference type="InterPro" id="IPR045288">
    <property type="entry name" value="At1g75140-like"/>
</dbReference>
<dbReference type="AlphaFoldDB" id="A0A250XJ43"/>
<dbReference type="InterPro" id="IPR036322">
    <property type="entry name" value="WD40_repeat_dom_sf"/>
</dbReference>
<evidence type="ECO:0000256" key="1">
    <source>
        <dbReference type="SAM" id="Coils"/>
    </source>
</evidence>
<keyword evidence="5" id="KW-1185">Reference proteome</keyword>
<dbReference type="OrthoDB" id="550243at2759"/>
<feature type="compositionally biased region" description="Acidic residues" evidence="2">
    <location>
        <begin position="664"/>
        <end position="673"/>
    </location>
</feature>
<evidence type="ECO:0000313" key="5">
    <source>
        <dbReference type="Proteomes" id="UP000232323"/>
    </source>
</evidence>
<proteinExistence type="predicted"/>
<keyword evidence="1" id="KW-0175">Coiled coil</keyword>
<feature type="signal peptide" evidence="3">
    <location>
        <begin position="1"/>
        <end position="20"/>
    </location>
</feature>
<evidence type="ECO:0000313" key="4">
    <source>
        <dbReference type="EMBL" id="GAX82820.1"/>
    </source>
</evidence>
<reference evidence="4 5" key="1">
    <citation type="submission" date="2017-08" db="EMBL/GenBank/DDBJ databases">
        <title>Acidophilic green algal genome provides insights into adaptation to an acidic environment.</title>
        <authorList>
            <person name="Hirooka S."/>
            <person name="Hirose Y."/>
            <person name="Kanesaki Y."/>
            <person name="Higuchi S."/>
            <person name="Fujiwara T."/>
            <person name="Onuma R."/>
            <person name="Era A."/>
            <person name="Ohbayashi R."/>
            <person name="Uzuka A."/>
            <person name="Nozaki H."/>
            <person name="Yoshikawa H."/>
            <person name="Miyagishima S.Y."/>
        </authorList>
    </citation>
    <scope>NUCLEOTIDE SEQUENCE [LARGE SCALE GENOMIC DNA]</scope>
    <source>
        <strain evidence="4 5">NIES-2499</strain>
    </source>
</reference>
<dbReference type="SUPFAM" id="SSF50978">
    <property type="entry name" value="WD40 repeat-like"/>
    <property type="match status" value="1"/>
</dbReference>
<dbReference type="EMBL" id="BEGY01000086">
    <property type="protein sequence ID" value="GAX82820.1"/>
    <property type="molecule type" value="Genomic_DNA"/>
</dbReference>
<name>A0A250XJ43_9CHLO</name>
<gene>
    <name evidence="4" type="ORF">CEUSTIGMA_g10246.t1</name>
</gene>
<sequence>MGYFNVATCIFIFLIVLTTAQEDQKLSEDSDTKISAADLGEVSINLELLTDLRKEHENALQELKKLMLEAQQAVSSLSKAIREQEKRMSTLYGAQIDLLSPPHNQRDRGAYDISTKSWSEGLRLVSTLSINATVTCVHHFNDNLQQLGLSRSGAAASSGWGMPKHLAMGDASGRVHLYSPHGQLHIVHDTGSESAVTAMSSYMLRRNESVLVTGHLNGEIRTHGVYMTLGAARGDYDISTIFLDHVLEPGVGVVNMSSGFKESQPPSAIRHMAAFRMNGKVSGRRVSAAWDDNGWLRIQRDEGTVRLSATTDGPQLVAEYRGNLLVSLSASRASVISGSLAGRLRTFDCQGLNSSRMVAAVFDPIRQYRAFALTDTREFISLIVPHETRATFCKVSRRLKISIPDKLTVTSLEGHGSPTHPTEGLAHQAEAMTTASEPSSSAELEAGALIEHGEARMTTLRGYVLLWLRNQLRVFNTSTSLKDGLHVEASLSEQELVDMLSSTASVEISEGSNKLLGVVGHSNLIAVTLGGDTLGLFESLLPIPKGMEAGSSSIGKGWTQPVLIVIMMFLAAYQFYKARGGRHGTYGQPNGARRLLELEAMGGLRAAAGARRAAYESTASERNVGGLFPGRSVRRAARMAPLSETLGMGNRGLSGLGATIATDEYNESEDDSYDEGREM</sequence>
<evidence type="ECO:0000256" key="3">
    <source>
        <dbReference type="SAM" id="SignalP"/>
    </source>
</evidence>
<organism evidence="4 5">
    <name type="scientific">Chlamydomonas eustigma</name>
    <dbReference type="NCBI Taxonomy" id="1157962"/>
    <lineage>
        <taxon>Eukaryota</taxon>
        <taxon>Viridiplantae</taxon>
        <taxon>Chlorophyta</taxon>
        <taxon>core chlorophytes</taxon>
        <taxon>Chlorophyceae</taxon>
        <taxon>CS clade</taxon>
        <taxon>Chlamydomonadales</taxon>
        <taxon>Chlamydomonadaceae</taxon>
        <taxon>Chlamydomonas</taxon>
    </lineage>
</organism>
<feature type="coiled-coil region" evidence="1">
    <location>
        <begin position="46"/>
        <end position="87"/>
    </location>
</feature>
<dbReference type="Proteomes" id="UP000232323">
    <property type="component" value="Unassembled WGS sequence"/>
</dbReference>
<comment type="caution">
    <text evidence="4">The sequence shown here is derived from an EMBL/GenBank/DDBJ whole genome shotgun (WGS) entry which is preliminary data.</text>
</comment>
<protein>
    <submittedName>
        <fullName evidence="4">Uncharacterized protein</fullName>
    </submittedName>
</protein>
<evidence type="ECO:0000256" key="2">
    <source>
        <dbReference type="SAM" id="MobiDB-lite"/>
    </source>
</evidence>
<feature type="region of interest" description="Disordered" evidence="2">
    <location>
        <begin position="660"/>
        <end position="679"/>
    </location>
</feature>
<feature type="chain" id="PRO_5012942242" evidence="3">
    <location>
        <begin position="21"/>
        <end position="679"/>
    </location>
</feature>
<dbReference type="PANTHER" id="PTHR35464:SF1">
    <property type="entry name" value="OS06G0115200 PROTEIN"/>
    <property type="match status" value="1"/>
</dbReference>
<accession>A0A250XJ43</accession>
<keyword evidence="3" id="KW-0732">Signal</keyword>
<dbReference type="PANTHER" id="PTHR35464">
    <property type="entry name" value="OS06G0115200 PROTEIN"/>
    <property type="match status" value="1"/>
</dbReference>